<reference evidence="1" key="2">
    <citation type="submission" date="2017-10" db="EMBL/GenBank/DDBJ databases">
        <title>Ladona fulva Genome sequencing and assembly.</title>
        <authorList>
            <person name="Murali S."/>
            <person name="Richards S."/>
            <person name="Bandaranaike D."/>
            <person name="Bellair M."/>
            <person name="Blankenburg K."/>
            <person name="Chao H."/>
            <person name="Dinh H."/>
            <person name="Doddapaneni H."/>
            <person name="Dugan-Rocha S."/>
            <person name="Elkadiri S."/>
            <person name="Gnanaolivu R."/>
            <person name="Hernandez B."/>
            <person name="Skinner E."/>
            <person name="Javaid M."/>
            <person name="Lee S."/>
            <person name="Li M."/>
            <person name="Ming W."/>
            <person name="Munidasa M."/>
            <person name="Muniz J."/>
            <person name="Nguyen L."/>
            <person name="Hughes D."/>
            <person name="Osuji N."/>
            <person name="Pu L.-L."/>
            <person name="Puazo M."/>
            <person name="Qu C."/>
            <person name="Quiroz J."/>
            <person name="Raj R."/>
            <person name="Weissenberger G."/>
            <person name="Xin Y."/>
            <person name="Zou X."/>
            <person name="Han Y."/>
            <person name="Worley K."/>
            <person name="Muzny D."/>
            <person name="Gibbs R."/>
        </authorList>
    </citation>
    <scope>NUCLEOTIDE SEQUENCE</scope>
    <source>
        <strain evidence="1">Sampled in the wild</strain>
    </source>
</reference>
<protein>
    <recommendedName>
        <fullName evidence="3">Reverse transcriptase domain-containing protein</fullName>
    </recommendedName>
</protein>
<evidence type="ECO:0008006" key="3">
    <source>
        <dbReference type="Google" id="ProtNLM"/>
    </source>
</evidence>
<proteinExistence type="predicted"/>
<evidence type="ECO:0000313" key="2">
    <source>
        <dbReference type="Proteomes" id="UP000792457"/>
    </source>
</evidence>
<gene>
    <name evidence="1" type="ORF">J437_LFUL014547</name>
</gene>
<reference evidence="1" key="1">
    <citation type="submission" date="2013-04" db="EMBL/GenBank/DDBJ databases">
        <authorList>
            <person name="Qu J."/>
            <person name="Murali S.C."/>
            <person name="Bandaranaike D."/>
            <person name="Bellair M."/>
            <person name="Blankenburg K."/>
            <person name="Chao H."/>
            <person name="Dinh H."/>
            <person name="Doddapaneni H."/>
            <person name="Downs B."/>
            <person name="Dugan-Rocha S."/>
            <person name="Elkadiri S."/>
            <person name="Gnanaolivu R.D."/>
            <person name="Hernandez B."/>
            <person name="Javaid M."/>
            <person name="Jayaseelan J.C."/>
            <person name="Lee S."/>
            <person name="Li M."/>
            <person name="Ming W."/>
            <person name="Munidasa M."/>
            <person name="Muniz J."/>
            <person name="Nguyen L."/>
            <person name="Ongeri F."/>
            <person name="Osuji N."/>
            <person name="Pu L.-L."/>
            <person name="Puazo M."/>
            <person name="Qu C."/>
            <person name="Quiroz J."/>
            <person name="Raj R."/>
            <person name="Weissenberger G."/>
            <person name="Xin Y."/>
            <person name="Zou X."/>
            <person name="Han Y."/>
            <person name="Richards S."/>
            <person name="Worley K."/>
            <person name="Muzny D."/>
            <person name="Gibbs R."/>
        </authorList>
    </citation>
    <scope>NUCLEOTIDE SEQUENCE</scope>
    <source>
        <strain evidence="1">Sampled in the wild</strain>
    </source>
</reference>
<dbReference type="OrthoDB" id="418748at2759"/>
<accession>A0A8K0KP69</accession>
<name>A0A8K0KP69_LADFU</name>
<comment type="caution">
    <text evidence="1">The sequence shown here is derived from an EMBL/GenBank/DDBJ whole genome shotgun (WGS) entry which is preliminary data.</text>
</comment>
<dbReference type="EMBL" id="KZ309154">
    <property type="protein sequence ID" value="KAG8237341.1"/>
    <property type="molecule type" value="Genomic_DNA"/>
</dbReference>
<dbReference type="PANTHER" id="PTHR47027:SF20">
    <property type="entry name" value="REVERSE TRANSCRIPTASE-LIKE PROTEIN WITH RNA-DIRECTED DNA POLYMERASE DOMAIN"/>
    <property type="match status" value="1"/>
</dbReference>
<dbReference type="Proteomes" id="UP000792457">
    <property type="component" value="Unassembled WGS sequence"/>
</dbReference>
<evidence type="ECO:0000313" key="1">
    <source>
        <dbReference type="EMBL" id="KAG8237341.1"/>
    </source>
</evidence>
<sequence length="103" mass="12001">MPGKGTTDAIFALRQLMERHREKQVGLHLMFIDPEKVYDRVARQEVWRYLRKKGVPEKYVRLVKEMYQGVKTQVRTSVGTTEGFHVAVGLHQVISYHELTSLC</sequence>
<organism evidence="1 2">
    <name type="scientific">Ladona fulva</name>
    <name type="common">Scarce chaser dragonfly</name>
    <name type="synonym">Libellula fulva</name>
    <dbReference type="NCBI Taxonomy" id="123851"/>
    <lineage>
        <taxon>Eukaryota</taxon>
        <taxon>Metazoa</taxon>
        <taxon>Ecdysozoa</taxon>
        <taxon>Arthropoda</taxon>
        <taxon>Hexapoda</taxon>
        <taxon>Insecta</taxon>
        <taxon>Pterygota</taxon>
        <taxon>Palaeoptera</taxon>
        <taxon>Odonata</taxon>
        <taxon>Epiprocta</taxon>
        <taxon>Anisoptera</taxon>
        <taxon>Libelluloidea</taxon>
        <taxon>Libellulidae</taxon>
        <taxon>Ladona</taxon>
    </lineage>
</organism>
<dbReference type="AlphaFoldDB" id="A0A8K0KP69"/>
<keyword evidence="2" id="KW-1185">Reference proteome</keyword>
<dbReference type="PANTHER" id="PTHR47027">
    <property type="entry name" value="REVERSE TRANSCRIPTASE DOMAIN-CONTAINING PROTEIN"/>
    <property type="match status" value="1"/>
</dbReference>